<evidence type="ECO:0008006" key="3">
    <source>
        <dbReference type="Google" id="ProtNLM"/>
    </source>
</evidence>
<protein>
    <recommendedName>
        <fullName evidence="3">DUF4237 domain-containing protein</fullName>
    </recommendedName>
</protein>
<name>A0A414IPH0_9FIRM</name>
<dbReference type="AlphaFoldDB" id="A0A414IPH0"/>
<comment type="caution">
    <text evidence="1">The sequence shown here is derived from an EMBL/GenBank/DDBJ whole genome shotgun (WGS) entry which is preliminary data.</text>
</comment>
<reference evidence="1 2" key="1">
    <citation type="submission" date="2018-08" db="EMBL/GenBank/DDBJ databases">
        <title>A genome reference for cultivated species of the human gut microbiota.</title>
        <authorList>
            <person name="Zou Y."/>
            <person name="Xue W."/>
            <person name="Luo G."/>
        </authorList>
    </citation>
    <scope>NUCLEOTIDE SEQUENCE [LARGE SCALE GENOMIC DNA]</scope>
    <source>
        <strain evidence="1 2">AM29-10</strain>
    </source>
</reference>
<evidence type="ECO:0000313" key="1">
    <source>
        <dbReference type="EMBL" id="RHE27873.1"/>
    </source>
</evidence>
<organism evidence="1 2">
    <name type="scientific">Agathobacter rectalis</name>
    <dbReference type="NCBI Taxonomy" id="39491"/>
    <lineage>
        <taxon>Bacteria</taxon>
        <taxon>Bacillati</taxon>
        <taxon>Bacillota</taxon>
        <taxon>Clostridia</taxon>
        <taxon>Lachnospirales</taxon>
        <taxon>Lachnospiraceae</taxon>
        <taxon>Agathobacter</taxon>
    </lineage>
</organism>
<proteinExistence type="predicted"/>
<gene>
    <name evidence="1" type="ORF">DW753_15515</name>
</gene>
<accession>A0A414IPH0</accession>
<dbReference type="Proteomes" id="UP000285290">
    <property type="component" value="Unassembled WGS sequence"/>
</dbReference>
<evidence type="ECO:0000313" key="2">
    <source>
        <dbReference type="Proteomes" id="UP000285290"/>
    </source>
</evidence>
<dbReference type="EMBL" id="QSKC01000058">
    <property type="protein sequence ID" value="RHE27873.1"/>
    <property type="molecule type" value="Genomic_DNA"/>
</dbReference>
<sequence>MNTAAIASYESNSFYTDKDVYALANISELFYQQHEDNKDVYDAICEAEQNLKDAAEERETQGVWKTVAGVVLVGVGVACIIATAGAGAQKYTTDLTGNQTAGMIAGMAASMATAKGLNGIEAGAKKLAKPKLGDVGTDGGAVLNDADVGSAVNGGTSSKIGYEYLDDQLGNLKDKVKINQYQSAESVNAWWEARGYKSPYKEKTVVQDITLTEDTKFVRVYDGVNSNLEGGWVMRAEDIKGLTPKEIQAKFALEYEPKFIGEVELKAGDTVRLGEVGPNFGFDGGGIQIDLQQQWIGDFTELGKIEDWR</sequence>